<name>A0A1G8ZIL2_9FIRM</name>
<dbReference type="EMBL" id="FNFP01000001">
    <property type="protein sequence ID" value="SDK14235.1"/>
    <property type="molecule type" value="Genomic_DNA"/>
</dbReference>
<protein>
    <submittedName>
        <fullName evidence="3">Glycine reductase</fullName>
    </submittedName>
</protein>
<evidence type="ECO:0000256" key="1">
    <source>
        <dbReference type="ARBA" id="ARBA00022933"/>
    </source>
</evidence>
<accession>A0A1G8ZIL2</accession>
<dbReference type="GO" id="GO:0050485">
    <property type="term" value="F:oxidoreductase activity, acting on X-H and Y-H to form an X-Y bond, with a disulfide as acceptor"/>
    <property type="evidence" value="ECO:0007669"/>
    <property type="project" value="InterPro"/>
</dbReference>
<dbReference type="AlphaFoldDB" id="A0A1G8ZIL2"/>
<dbReference type="Pfam" id="PF07355">
    <property type="entry name" value="GRDB"/>
    <property type="match status" value="1"/>
</dbReference>
<evidence type="ECO:0000256" key="2">
    <source>
        <dbReference type="ARBA" id="ARBA00023002"/>
    </source>
</evidence>
<dbReference type="InterPro" id="IPR010187">
    <property type="entry name" value="Various_sel_PB"/>
</dbReference>
<dbReference type="Proteomes" id="UP000198718">
    <property type="component" value="Unassembled WGS sequence"/>
</dbReference>
<evidence type="ECO:0000313" key="4">
    <source>
        <dbReference type="Proteomes" id="UP000198718"/>
    </source>
</evidence>
<reference evidence="3 4" key="1">
    <citation type="submission" date="2016-10" db="EMBL/GenBank/DDBJ databases">
        <authorList>
            <person name="de Groot N.N."/>
        </authorList>
    </citation>
    <scope>NUCLEOTIDE SEQUENCE [LARGE SCALE GENOMIC DNA]</scope>
    <source>
        <strain evidence="3 4">DSM 18346</strain>
    </source>
</reference>
<organism evidence="3 4">
    <name type="scientific">Natronincola ferrireducens</name>
    <dbReference type="NCBI Taxonomy" id="393762"/>
    <lineage>
        <taxon>Bacteria</taxon>
        <taxon>Bacillati</taxon>
        <taxon>Bacillota</taxon>
        <taxon>Clostridia</taxon>
        <taxon>Peptostreptococcales</taxon>
        <taxon>Natronincolaceae</taxon>
        <taxon>Natronincola</taxon>
    </lineage>
</organism>
<keyword evidence="4" id="KW-1185">Reference proteome</keyword>
<proteinExistence type="predicted"/>
<dbReference type="STRING" id="393762.SAMN05660472_00857"/>
<gene>
    <name evidence="3" type="ORF">SAMN05660472_00857</name>
</gene>
<keyword evidence="2" id="KW-0560">Oxidoreductase</keyword>
<dbReference type="NCBIfam" id="TIGR01918">
    <property type="entry name" value="various_sel_PB"/>
    <property type="match status" value="1"/>
</dbReference>
<keyword evidence="1" id="KW-0712">Selenocysteine</keyword>
<evidence type="ECO:0000313" key="3">
    <source>
        <dbReference type="EMBL" id="SDK14235.1"/>
    </source>
</evidence>
<sequence>MKKKAILYLNQFFGQIGGEELADHAPEIREGLVGPAMELNKQLGDVAEVTHTIICGDNFMGSRQEEAVETILGFLEGKEFDIFFAGPAFRAGRYGSACGHISKAVKEKFGVPVISSMNDENPGVEMFKKEMYIFKGGASAAAMRKDVKKMADFGKKIITGEELLSAVEEGYYDRGNRHQKWLNPPVPATDRVIDMLLKKIRGEAFQTELPIPPSDLVPIAPAIKDLSKAKIAIATTGGIVPVDNPDRIQSASATRWGKYHMIGMDTLESGVFKTIHAGFDPAAADADPNVIVPLDVLRVYEKEGRIGSIHNYFYTTVGTGTTQAEAARMGREIAEDLRLAGVDAVILTST</sequence>